<evidence type="ECO:0000313" key="2">
    <source>
        <dbReference type="Proteomes" id="UP001595711"/>
    </source>
</evidence>
<protein>
    <submittedName>
        <fullName evidence="1">2OG-Fe(II) oxygenase</fullName>
    </submittedName>
</protein>
<name>A0ABV7VKF7_9PROT</name>
<sequence>MFGADLHGPGHIRRHFLARLRAASEVRQPFRHWLLQTALPLETAAAIVDLPLRPVEIGDTGGKRDNHNDSRVFFAGSLLGEHAVCREVAACFQHPETIAALQKTTGAALEGSSLRIEYCQDRGGFWLEPHTDIGAKCFTMLVYLSTAPGAAQWGTDIYDAARHHAGRAPAGFDQGLIFVPASDTWHGFEPRRIDGVRRSIIVNYVVPEWRARHELAVPDQPVMAA</sequence>
<accession>A0ABV7VKF7</accession>
<gene>
    <name evidence="1" type="ORF">ACFOOQ_18005</name>
</gene>
<dbReference type="Proteomes" id="UP001595711">
    <property type="component" value="Unassembled WGS sequence"/>
</dbReference>
<proteinExistence type="predicted"/>
<organism evidence="1 2">
    <name type="scientific">Ferrovibrio xuzhouensis</name>
    <dbReference type="NCBI Taxonomy" id="1576914"/>
    <lineage>
        <taxon>Bacteria</taxon>
        <taxon>Pseudomonadati</taxon>
        <taxon>Pseudomonadota</taxon>
        <taxon>Alphaproteobacteria</taxon>
        <taxon>Rhodospirillales</taxon>
        <taxon>Rhodospirillaceae</taxon>
        <taxon>Ferrovibrio</taxon>
    </lineage>
</organism>
<dbReference type="RefSeq" id="WP_379728996.1">
    <property type="nucleotide sequence ID" value="NZ_JBHRYJ010000004.1"/>
</dbReference>
<keyword evidence="2" id="KW-1185">Reference proteome</keyword>
<reference evidence="2" key="1">
    <citation type="journal article" date="2019" name="Int. J. Syst. Evol. Microbiol.">
        <title>The Global Catalogue of Microorganisms (GCM) 10K type strain sequencing project: providing services to taxonomists for standard genome sequencing and annotation.</title>
        <authorList>
            <consortium name="The Broad Institute Genomics Platform"/>
            <consortium name="The Broad Institute Genome Sequencing Center for Infectious Disease"/>
            <person name="Wu L."/>
            <person name="Ma J."/>
        </authorList>
    </citation>
    <scope>NUCLEOTIDE SEQUENCE [LARGE SCALE GENOMIC DNA]</scope>
    <source>
        <strain evidence="2">KCTC 42182</strain>
    </source>
</reference>
<evidence type="ECO:0000313" key="1">
    <source>
        <dbReference type="EMBL" id="MFC3677453.1"/>
    </source>
</evidence>
<dbReference type="EMBL" id="JBHRYJ010000004">
    <property type="protein sequence ID" value="MFC3677453.1"/>
    <property type="molecule type" value="Genomic_DNA"/>
</dbReference>
<comment type="caution">
    <text evidence="1">The sequence shown here is derived from an EMBL/GenBank/DDBJ whole genome shotgun (WGS) entry which is preliminary data.</text>
</comment>
<dbReference type="Gene3D" id="2.60.120.620">
    <property type="entry name" value="q2cbj1_9rhob like domain"/>
    <property type="match status" value="1"/>
</dbReference>